<dbReference type="Proteomes" id="UP000007801">
    <property type="component" value="Unassembled WGS sequence"/>
</dbReference>
<keyword evidence="3" id="KW-1185">Reference proteome</keyword>
<dbReference type="STRING" id="7217.B3MHK7"/>
<dbReference type="KEGG" id="dan:6495115"/>
<accession>B3MHK7</accession>
<sequence length="178" mass="20259">MKFYPNADVWFFVDKPSCMNSYQTYPRNHSWKINDKTTERVMRYWRDIEGVKKTQIKLDDLYFKDWPKGRIRPQACLGLLYATGQRFIKLAQAPPAGFKCAPLPVNLATAQIVKVELRKKAKKDRAEAKKAKAEAKKARAEAKAKAAKEAAKLAKKMIGKAPPKKPTEIKTYADAEKA</sequence>
<dbReference type="GeneID" id="6495115"/>
<organism evidence="2 3">
    <name type="scientific">Drosophila ananassae</name>
    <name type="common">Fruit fly</name>
    <dbReference type="NCBI Taxonomy" id="7217"/>
    <lineage>
        <taxon>Eukaryota</taxon>
        <taxon>Metazoa</taxon>
        <taxon>Ecdysozoa</taxon>
        <taxon>Arthropoda</taxon>
        <taxon>Hexapoda</taxon>
        <taxon>Insecta</taxon>
        <taxon>Pterygota</taxon>
        <taxon>Neoptera</taxon>
        <taxon>Endopterygota</taxon>
        <taxon>Diptera</taxon>
        <taxon>Brachycera</taxon>
        <taxon>Muscomorpha</taxon>
        <taxon>Ephydroidea</taxon>
        <taxon>Drosophilidae</taxon>
        <taxon>Drosophila</taxon>
        <taxon>Sophophora</taxon>
    </lineage>
</organism>
<evidence type="ECO:0000313" key="3">
    <source>
        <dbReference type="Proteomes" id="UP000007801"/>
    </source>
</evidence>
<reference evidence="2 3" key="1">
    <citation type="journal article" date="2007" name="Nature">
        <title>Evolution of genes and genomes on the Drosophila phylogeny.</title>
        <authorList>
            <consortium name="Drosophila 12 Genomes Consortium"/>
            <person name="Clark A.G."/>
            <person name="Eisen M.B."/>
            <person name="Smith D.R."/>
            <person name="Bergman C.M."/>
            <person name="Oliver B."/>
            <person name="Markow T.A."/>
            <person name="Kaufman T.C."/>
            <person name="Kellis M."/>
            <person name="Gelbart W."/>
            <person name="Iyer V.N."/>
            <person name="Pollard D.A."/>
            <person name="Sackton T.B."/>
            <person name="Larracuente A.M."/>
            <person name="Singh N.D."/>
            <person name="Abad J.P."/>
            <person name="Abt D.N."/>
            <person name="Adryan B."/>
            <person name="Aguade M."/>
            <person name="Akashi H."/>
            <person name="Anderson W.W."/>
            <person name="Aquadro C.F."/>
            <person name="Ardell D.H."/>
            <person name="Arguello R."/>
            <person name="Artieri C.G."/>
            <person name="Barbash D.A."/>
            <person name="Barker D."/>
            <person name="Barsanti P."/>
            <person name="Batterham P."/>
            <person name="Batzoglou S."/>
            <person name="Begun D."/>
            <person name="Bhutkar A."/>
            <person name="Blanco E."/>
            <person name="Bosak S.A."/>
            <person name="Bradley R.K."/>
            <person name="Brand A.D."/>
            <person name="Brent M.R."/>
            <person name="Brooks A.N."/>
            <person name="Brown R.H."/>
            <person name="Butlin R.K."/>
            <person name="Caggese C."/>
            <person name="Calvi B.R."/>
            <person name="Bernardo de Carvalho A."/>
            <person name="Caspi A."/>
            <person name="Castrezana S."/>
            <person name="Celniker S.E."/>
            <person name="Chang J.L."/>
            <person name="Chapple C."/>
            <person name="Chatterji S."/>
            <person name="Chinwalla A."/>
            <person name="Civetta A."/>
            <person name="Clifton S.W."/>
            <person name="Comeron J.M."/>
            <person name="Costello J.C."/>
            <person name="Coyne J.A."/>
            <person name="Daub J."/>
            <person name="David R.G."/>
            <person name="Delcher A.L."/>
            <person name="Delehaunty K."/>
            <person name="Do C.B."/>
            <person name="Ebling H."/>
            <person name="Edwards K."/>
            <person name="Eickbush T."/>
            <person name="Evans J.D."/>
            <person name="Filipski A."/>
            <person name="Findeiss S."/>
            <person name="Freyhult E."/>
            <person name="Fulton L."/>
            <person name="Fulton R."/>
            <person name="Garcia A.C."/>
            <person name="Gardiner A."/>
            <person name="Garfield D.A."/>
            <person name="Garvin B.E."/>
            <person name="Gibson G."/>
            <person name="Gilbert D."/>
            <person name="Gnerre S."/>
            <person name="Godfrey J."/>
            <person name="Good R."/>
            <person name="Gotea V."/>
            <person name="Gravely B."/>
            <person name="Greenberg A.J."/>
            <person name="Griffiths-Jones S."/>
            <person name="Gross S."/>
            <person name="Guigo R."/>
            <person name="Gustafson E.A."/>
            <person name="Haerty W."/>
            <person name="Hahn M.W."/>
            <person name="Halligan D.L."/>
            <person name="Halpern A.L."/>
            <person name="Halter G.M."/>
            <person name="Han M.V."/>
            <person name="Heger A."/>
            <person name="Hillier L."/>
            <person name="Hinrichs A.S."/>
            <person name="Holmes I."/>
            <person name="Hoskins R.A."/>
            <person name="Hubisz M.J."/>
            <person name="Hultmark D."/>
            <person name="Huntley M.A."/>
            <person name="Jaffe D.B."/>
            <person name="Jagadeeshan S."/>
            <person name="Jeck W.R."/>
            <person name="Johnson J."/>
            <person name="Jones C.D."/>
            <person name="Jordan W.C."/>
            <person name="Karpen G.H."/>
            <person name="Kataoka E."/>
            <person name="Keightley P.D."/>
            <person name="Kheradpour P."/>
            <person name="Kirkness E.F."/>
            <person name="Koerich L.B."/>
            <person name="Kristiansen K."/>
            <person name="Kudrna D."/>
            <person name="Kulathinal R.J."/>
            <person name="Kumar S."/>
            <person name="Kwok R."/>
            <person name="Lander E."/>
            <person name="Langley C.H."/>
            <person name="Lapoint R."/>
            <person name="Lazzaro B.P."/>
            <person name="Lee S.J."/>
            <person name="Levesque L."/>
            <person name="Li R."/>
            <person name="Lin C.F."/>
            <person name="Lin M.F."/>
            <person name="Lindblad-Toh K."/>
            <person name="Llopart A."/>
            <person name="Long M."/>
            <person name="Low L."/>
            <person name="Lozovsky E."/>
            <person name="Lu J."/>
            <person name="Luo M."/>
            <person name="Machado C.A."/>
            <person name="Makalowski W."/>
            <person name="Marzo M."/>
            <person name="Matsuda M."/>
            <person name="Matzkin L."/>
            <person name="McAllister B."/>
            <person name="McBride C.S."/>
            <person name="McKernan B."/>
            <person name="McKernan K."/>
            <person name="Mendez-Lago M."/>
            <person name="Minx P."/>
            <person name="Mollenhauer M.U."/>
            <person name="Montooth K."/>
            <person name="Mount S.M."/>
            <person name="Mu X."/>
            <person name="Myers E."/>
            <person name="Negre B."/>
            <person name="Newfeld S."/>
            <person name="Nielsen R."/>
            <person name="Noor M.A."/>
            <person name="O'Grady P."/>
            <person name="Pachter L."/>
            <person name="Papaceit M."/>
            <person name="Parisi M.J."/>
            <person name="Parisi M."/>
            <person name="Parts L."/>
            <person name="Pedersen J.S."/>
            <person name="Pesole G."/>
            <person name="Phillippy A.M."/>
            <person name="Ponting C.P."/>
            <person name="Pop M."/>
            <person name="Porcelli D."/>
            <person name="Powell J.R."/>
            <person name="Prohaska S."/>
            <person name="Pruitt K."/>
            <person name="Puig M."/>
            <person name="Quesneville H."/>
            <person name="Ram K.R."/>
            <person name="Rand D."/>
            <person name="Rasmussen M.D."/>
            <person name="Reed L.K."/>
            <person name="Reenan R."/>
            <person name="Reily A."/>
            <person name="Remington K.A."/>
            <person name="Rieger T.T."/>
            <person name="Ritchie M.G."/>
            <person name="Robin C."/>
            <person name="Rogers Y.H."/>
            <person name="Rohde C."/>
            <person name="Rozas J."/>
            <person name="Rubenfield M.J."/>
            <person name="Ruiz A."/>
            <person name="Russo S."/>
            <person name="Salzberg S.L."/>
            <person name="Sanchez-Gracia A."/>
            <person name="Saranga D.J."/>
            <person name="Sato H."/>
            <person name="Schaeffer S.W."/>
            <person name="Schatz M.C."/>
            <person name="Schlenke T."/>
            <person name="Schwartz R."/>
            <person name="Segarra C."/>
            <person name="Singh R.S."/>
            <person name="Sirot L."/>
            <person name="Sirota M."/>
            <person name="Sisneros N.B."/>
            <person name="Smith C.D."/>
            <person name="Smith T.F."/>
            <person name="Spieth J."/>
            <person name="Stage D.E."/>
            <person name="Stark A."/>
            <person name="Stephan W."/>
            <person name="Strausberg R.L."/>
            <person name="Strempel S."/>
            <person name="Sturgill D."/>
            <person name="Sutton G."/>
            <person name="Sutton G.G."/>
            <person name="Tao W."/>
            <person name="Teichmann S."/>
            <person name="Tobari Y.N."/>
            <person name="Tomimura Y."/>
            <person name="Tsolas J.M."/>
            <person name="Valente V.L."/>
            <person name="Venter E."/>
            <person name="Venter J.C."/>
            <person name="Vicario S."/>
            <person name="Vieira F.G."/>
            <person name="Vilella A.J."/>
            <person name="Villasante A."/>
            <person name="Walenz B."/>
            <person name="Wang J."/>
            <person name="Wasserman M."/>
            <person name="Watts T."/>
            <person name="Wilson D."/>
            <person name="Wilson R.K."/>
            <person name="Wing R.A."/>
            <person name="Wolfner M.F."/>
            <person name="Wong A."/>
            <person name="Wong G.K."/>
            <person name="Wu C.I."/>
            <person name="Wu G."/>
            <person name="Yamamoto D."/>
            <person name="Yang H.P."/>
            <person name="Yang S.P."/>
            <person name="Yorke J.A."/>
            <person name="Yoshida K."/>
            <person name="Zdobnov E."/>
            <person name="Zhang P."/>
            <person name="Zhang Y."/>
            <person name="Zimin A.V."/>
            <person name="Baldwin J."/>
            <person name="Abdouelleil A."/>
            <person name="Abdulkadir J."/>
            <person name="Abebe A."/>
            <person name="Abera B."/>
            <person name="Abreu J."/>
            <person name="Acer S.C."/>
            <person name="Aftuck L."/>
            <person name="Alexander A."/>
            <person name="An P."/>
            <person name="Anderson E."/>
            <person name="Anderson S."/>
            <person name="Arachi H."/>
            <person name="Azer M."/>
            <person name="Bachantsang P."/>
            <person name="Barry A."/>
            <person name="Bayul T."/>
            <person name="Berlin A."/>
            <person name="Bessette D."/>
            <person name="Bloom T."/>
            <person name="Blye J."/>
            <person name="Boguslavskiy L."/>
            <person name="Bonnet C."/>
            <person name="Boukhgalter B."/>
            <person name="Bourzgui I."/>
            <person name="Brown A."/>
            <person name="Cahill P."/>
            <person name="Channer S."/>
            <person name="Cheshatsang Y."/>
            <person name="Chuda L."/>
            <person name="Citroen M."/>
            <person name="Collymore A."/>
            <person name="Cooke P."/>
            <person name="Costello M."/>
            <person name="D'Aco K."/>
            <person name="Daza R."/>
            <person name="De Haan G."/>
            <person name="DeGray S."/>
            <person name="DeMaso C."/>
            <person name="Dhargay N."/>
            <person name="Dooley K."/>
            <person name="Dooley E."/>
            <person name="Doricent M."/>
            <person name="Dorje P."/>
            <person name="Dorjee K."/>
            <person name="Dupes A."/>
            <person name="Elong R."/>
            <person name="Falk J."/>
            <person name="Farina A."/>
            <person name="Faro S."/>
            <person name="Ferguson D."/>
            <person name="Fisher S."/>
            <person name="Foley C.D."/>
            <person name="Franke A."/>
            <person name="Friedrich D."/>
            <person name="Gadbois L."/>
            <person name="Gearin G."/>
            <person name="Gearin C.R."/>
            <person name="Giannoukos G."/>
            <person name="Goode T."/>
            <person name="Graham J."/>
            <person name="Grandbois E."/>
            <person name="Grewal S."/>
            <person name="Gyaltsen K."/>
            <person name="Hafez N."/>
            <person name="Hagos B."/>
            <person name="Hall J."/>
            <person name="Henson C."/>
            <person name="Hollinger A."/>
            <person name="Honan T."/>
            <person name="Huard M.D."/>
            <person name="Hughes L."/>
            <person name="Hurhula B."/>
            <person name="Husby M.E."/>
            <person name="Kamat A."/>
            <person name="Kanga B."/>
            <person name="Kashin S."/>
            <person name="Khazanovich D."/>
            <person name="Kisner P."/>
            <person name="Lance K."/>
            <person name="Lara M."/>
            <person name="Lee W."/>
            <person name="Lennon N."/>
            <person name="Letendre F."/>
            <person name="LeVine R."/>
            <person name="Lipovsky A."/>
            <person name="Liu X."/>
            <person name="Liu J."/>
            <person name="Liu S."/>
            <person name="Lokyitsang T."/>
            <person name="Lokyitsang Y."/>
            <person name="Lubonja R."/>
            <person name="Lui A."/>
            <person name="MacDonald P."/>
            <person name="Magnisalis V."/>
            <person name="Maru K."/>
            <person name="Matthews C."/>
            <person name="McCusker W."/>
            <person name="McDonough S."/>
            <person name="Mehta T."/>
            <person name="Meldrim J."/>
            <person name="Meneus L."/>
            <person name="Mihai O."/>
            <person name="Mihalev A."/>
            <person name="Mihova T."/>
            <person name="Mittelman R."/>
            <person name="Mlenga V."/>
            <person name="Montmayeur A."/>
            <person name="Mulrain L."/>
            <person name="Navidi A."/>
            <person name="Naylor J."/>
            <person name="Negash T."/>
            <person name="Nguyen T."/>
            <person name="Nguyen N."/>
            <person name="Nicol R."/>
            <person name="Norbu C."/>
            <person name="Norbu N."/>
            <person name="Novod N."/>
            <person name="O'Neill B."/>
            <person name="Osman S."/>
            <person name="Markiewicz E."/>
            <person name="Oyono O.L."/>
            <person name="Patti C."/>
            <person name="Phunkhang P."/>
            <person name="Pierre F."/>
            <person name="Priest M."/>
            <person name="Raghuraman S."/>
            <person name="Rege F."/>
            <person name="Reyes R."/>
            <person name="Rise C."/>
            <person name="Rogov P."/>
            <person name="Ross K."/>
            <person name="Ryan E."/>
            <person name="Settipalli S."/>
            <person name="Shea T."/>
            <person name="Sherpa N."/>
            <person name="Shi L."/>
            <person name="Shih D."/>
            <person name="Sparrow T."/>
            <person name="Spaulding J."/>
            <person name="Stalker J."/>
            <person name="Stange-Thomann N."/>
            <person name="Stavropoulos S."/>
            <person name="Stone C."/>
            <person name="Strader C."/>
            <person name="Tesfaye S."/>
            <person name="Thomson T."/>
            <person name="Thoulutsang Y."/>
            <person name="Thoulutsang D."/>
            <person name="Topham K."/>
            <person name="Topping I."/>
            <person name="Tsamla T."/>
            <person name="Vassiliev H."/>
            <person name="Vo A."/>
            <person name="Wangchuk T."/>
            <person name="Wangdi T."/>
            <person name="Weiand M."/>
            <person name="Wilkinson J."/>
            <person name="Wilson A."/>
            <person name="Yadav S."/>
            <person name="Young G."/>
            <person name="Yu Q."/>
            <person name="Zembek L."/>
            <person name="Zhong D."/>
            <person name="Zimmer A."/>
            <person name="Zwirko Z."/>
            <person name="Jaffe D.B."/>
            <person name="Alvarez P."/>
            <person name="Brockman W."/>
            <person name="Butler J."/>
            <person name="Chin C."/>
            <person name="Gnerre S."/>
            <person name="Grabherr M."/>
            <person name="Kleber M."/>
            <person name="Mauceli E."/>
            <person name="MacCallum I."/>
        </authorList>
    </citation>
    <scope>NUCLEOTIDE SEQUENCE [LARGE SCALE GENOMIC DNA]</scope>
    <source>
        <strain evidence="3">Tucson 14024-0371.13</strain>
    </source>
</reference>
<dbReference type="PhylomeDB" id="B3MHK7"/>
<proteinExistence type="predicted"/>
<feature type="region of interest" description="Disordered" evidence="1">
    <location>
        <begin position="154"/>
        <end position="178"/>
    </location>
</feature>
<evidence type="ECO:0000313" key="2">
    <source>
        <dbReference type="EMBL" id="EDV35843.1"/>
    </source>
</evidence>
<dbReference type="eggNOG" id="ENOG502T939">
    <property type="taxonomic scope" value="Eukaryota"/>
</dbReference>
<name>B3MHK7_DROAN</name>
<protein>
    <submittedName>
        <fullName evidence="2">Uncharacterized protein</fullName>
    </submittedName>
</protein>
<dbReference type="AlphaFoldDB" id="B3MHK7"/>
<dbReference type="OrthoDB" id="7991987at2759"/>
<feature type="compositionally biased region" description="Basic and acidic residues" evidence="1">
    <location>
        <begin position="165"/>
        <end position="178"/>
    </location>
</feature>
<evidence type="ECO:0000256" key="1">
    <source>
        <dbReference type="SAM" id="MobiDB-lite"/>
    </source>
</evidence>
<dbReference type="EMBL" id="CH902619">
    <property type="protein sequence ID" value="EDV35843.1"/>
    <property type="molecule type" value="Genomic_DNA"/>
</dbReference>
<dbReference type="OMA" id="RPQACLG"/>
<dbReference type="InParanoid" id="B3MHK7"/>
<dbReference type="HOGENOM" id="CLU_1588206_0_0_1"/>
<gene>
    <name evidence="2" type="primary">Dana\GF12263</name>
    <name evidence="2" type="synonym">dana_GLEANR_12269</name>
    <name evidence="2" type="ORF">GF12263</name>
</gene>